<name>A0A433SCW7_9BURK</name>
<evidence type="ECO:0000256" key="1">
    <source>
        <dbReference type="SAM" id="Phobius"/>
    </source>
</evidence>
<feature type="transmembrane region" description="Helical" evidence="1">
    <location>
        <begin position="35"/>
        <end position="57"/>
    </location>
</feature>
<comment type="caution">
    <text evidence="2">The sequence shown here is derived from an EMBL/GenBank/DDBJ whole genome shotgun (WGS) entry which is preliminary data.</text>
</comment>
<dbReference type="AlphaFoldDB" id="A0A433SCW7"/>
<keyword evidence="3" id="KW-1185">Reference proteome</keyword>
<gene>
    <name evidence="2" type="ORF">CUZ56_01861</name>
</gene>
<accession>A0A433SCW7</accession>
<protein>
    <submittedName>
        <fullName evidence="2">Uncharacterized protein</fullName>
    </submittedName>
</protein>
<keyword evidence="1" id="KW-1133">Transmembrane helix</keyword>
<evidence type="ECO:0000313" key="2">
    <source>
        <dbReference type="EMBL" id="RUS66581.1"/>
    </source>
</evidence>
<sequence length="167" mass="19127">MPFYASVLLTVVGLLWSGLILFCMLAGVAEGLGAWLGLLFMQVGGIAFFLIGVSGLVRSVRYLIRWKLLTRSGKKISVRLTRVEVNKNLAANGHHPYRLVSEWEHPESKVLYVFSSRRLWVDPDPYIPDDRMLDVYVDARDYKRYVMDTSFVPAEKEREAQTRTQTD</sequence>
<keyword evidence="1" id="KW-0812">Transmembrane</keyword>
<reference evidence="2 3" key="1">
    <citation type="submission" date="2018-01" db="EMBL/GenBank/DDBJ databases">
        <title>Saezia sanguinis gen. nov., sp. nov., in the order Burkholderiales isolated from human blood.</title>
        <authorList>
            <person name="Medina-Pascual M.J."/>
            <person name="Valdezate S."/>
            <person name="Monzon S."/>
            <person name="Cuesta I."/>
            <person name="Carrasco G."/>
            <person name="Villalon P."/>
            <person name="Saez-Nieto J.A."/>
        </authorList>
    </citation>
    <scope>NUCLEOTIDE SEQUENCE [LARGE SCALE GENOMIC DNA]</scope>
    <source>
        <strain evidence="2 3">CNM695-12</strain>
    </source>
</reference>
<evidence type="ECO:0000313" key="3">
    <source>
        <dbReference type="Proteomes" id="UP000286947"/>
    </source>
</evidence>
<keyword evidence="1" id="KW-0472">Membrane</keyword>
<organism evidence="2 3">
    <name type="scientific">Saezia sanguinis</name>
    <dbReference type="NCBI Taxonomy" id="1965230"/>
    <lineage>
        <taxon>Bacteria</taxon>
        <taxon>Pseudomonadati</taxon>
        <taxon>Pseudomonadota</taxon>
        <taxon>Betaproteobacteria</taxon>
        <taxon>Burkholderiales</taxon>
        <taxon>Saeziaceae</taxon>
        <taxon>Saezia</taxon>
    </lineage>
</organism>
<dbReference type="Proteomes" id="UP000286947">
    <property type="component" value="Unassembled WGS sequence"/>
</dbReference>
<dbReference type="EMBL" id="PQSP01000004">
    <property type="protein sequence ID" value="RUS66581.1"/>
    <property type="molecule type" value="Genomic_DNA"/>
</dbReference>
<feature type="transmembrane region" description="Helical" evidence="1">
    <location>
        <begin position="7"/>
        <end position="29"/>
    </location>
</feature>
<proteinExistence type="predicted"/>